<evidence type="ECO:0000256" key="2">
    <source>
        <dbReference type="ARBA" id="ARBA00023015"/>
    </source>
</evidence>
<dbReference type="PROSITE" id="PS01117">
    <property type="entry name" value="HTH_MARR_1"/>
    <property type="match status" value="1"/>
</dbReference>
<dbReference type="SMART" id="SM00347">
    <property type="entry name" value="HTH_MARR"/>
    <property type="match status" value="1"/>
</dbReference>
<dbReference type="InterPro" id="IPR000182">
    <property type="entry name" value="GNAT_dom"/>
</dbReference>
<keyword evidence="2" id="KW-0805">Transcription regulation</keyword>
<sequence>MAAEPALVPAADIAEVRAFNRFFTRRVGVLRPGLLDSPFSLTESRILYELAHRDSTEAVDLRRALDMDAGQLSRVLTRMESSGLLTRTASPDDGRRQVIAPTGEGTAAARTLDGRSTDQVRELIGHLSPADRERLVAALRSVRRLLAEPGAEPAGADPVLRPLRPGDLGWVVERNGALYAAEHGFDHTYEALVAGIAADYGRTHDPACEDAWIAEADGERAGAVFCVREDDTTARLRLLHVEPWARGRGIGGRLVGHCISYARSRGYTRMVLWTVSVLASARRIYKGAGFTLVEEDPAPRFGRELVGQTWELDLRRAPSSAGAAPLTGG</sequence>
<dbReference type="InterPro" id="IPR036390">
    <property type="entry name" value="WH_DNA-bd_sf"/>
</dbReference>
<evidence type="ECO:0000313" key="8">
    <source>
        <dbReference type="Proteomes" id="UP001595847"/>
    </source>
</evidence>
<dbReference type="PROSITE" id="PS50995">
    <property type="entry name" value="HTH_MARR_2"/>
    <property type="match status" value="1"/>
</dbReference>
<dbReference type="InterPro" id="IPR050769">
    <property type="entry name" value="NAT_camello-type"/>
</dbReference>
<dbReference type="Gene3D" id="1.10.10.10">
    <property type="entry name" value="Winged helix-like DNA-binding domain superfamily/Winged helix DNA-binding domain"/>
    <property type="match status" value="1"/>
</dbReference>
<evidence type="ECO:0000259" key="5">
    <source>
        <dbReference type="PROSITE" id="PS50995"/>
    </source>
</evidence>
<dbReference type="InterPro" id="IPR000835">
    <property type="entry name" value="HTH_MarR-typ"/>
</dbReference>
<dbReference type="SUPFAM" id="SSF46785">
    <property type="entry name" value="Winged helix' DNA-binding domain"/>
    <property type="match status" value="1"/>
</dbReference>
<gene>
    <name evidence="7" type="ORF">ACFOVU_28345</name>
</gene>
<keyword evidence="7" id="KW-0012">Acyltransferase</keyword>
<dbReference type="InterPro" id="IPR023187">
    <property type="entry name" value="Tscrpt_reg_MarR-type_CS"/>
</dbReference>
<evidence type="ECO:0000256" key="4">
    <source>
        <dbReference type="ARBA" id="ARBA00023163"/>
    </source>
</evidence>
<dbReference type="Pfam" id="PF00583">
    <property type="entry name" value="Acetyltransf_1"/>
    <property type="match status" value="1"/>
</dbReference>
<name>A0ABV8FVC1_9ACTN</name>
<dbReference type="Gene3D" id="3.40.630.30">
    <property type="match status" value="1"/>
</dbReference>
<keyword evidence="8" id="KW-1185">Reference proteome</keyword>
<dbReference type="RefSeq" id="WP_378538510.1">
    <property type="nucleotide sequence ID" value="NZ_JBHSBH010000020.1"/>
</dbReference>
<keyword evidence="1 7" id="KW-0808">Transferase</keyword>
<protein>
    <submittedName>
        <fullName evidence="7">GNAT family N-acetyltransferase</fullName>
        <ecNumber evidence="7">2.3.1.-</ecNumber>
    </submittedName>
</protein>
<dbReference type="EC" id="2.3.1.-" evidence="7"/>
<feature type="domain" description="HTH marR-type" evidence="5">
    <location>
        <begin position="1"/>
        <end position="144"/>
    </location>
</feature>
<dbReference type="PANTHER" id="PTHR13947">
    <property type="entry name" value="GNAT FAMILY N-ACETYLTRANSFERASE"/>
    <property type="match status" value="1"/>
</dbReference>
<dbReference type="GO" id="GO:0016746">
    <property type="term" value="F:acyltransferase activity"/>
    <property type="evidence" value="ECO:0007669"/>
    <property type="project" value="UniProtKB-KW"/>
</dbReference>
<dbReference type="PROSITE" id="PS51186">
    <property type="entry name" value="GNAT"/>
    <property type="match status" value="1"/>
</dbReference>
<keyword evidence="3" id="KW-0238">DNA-binding</keyword>
<evidence type="ECO:0000259" key="6">
    <source>
        <dbReference type="PROSITE" id="PS51186"/>
    </source>
</evidence>
<evidence type="ECO:0000256" key="3">
    <source>
        <dbReference type="ARBA" id="ARBA00023125"/>
    </source>
</evidence>
<reference evidence="8" key="1">
    <citation type="journal article" date="2019" name="Int. J. Syst. Evol. Microbiol.">
        <title>The Global Catalogue of Microorganisms (GCM) 10K type strain sequencing project: providing services to taxonomists for standard genome sequencing and annotation.</title>
        <authorList>
            <consortium name="The Broad Institute Genomics Platform"/>
            <consortium name="The Broad Institute Genome Sequencing Center for Infectious Disease"/>
            <person name="Wu L."/>
            <person name="Ma J."/>
        </authorList>
    </citation>
    <scope>NUCLEOTIDE SEQUENCE [LARGE SCALE GENOMIC DNA]</scope>
    <source>
        <strain evidence="8">TBRC 1826</strain>
    </source>
</reference>
<feature type="domain" description="N-acetyltransferase" evidence="6">
    <location>
        <begin position="158"/>
        <end position="315"/>
    </location>
</feature>
<organism evidence="7 8">
    <name type="scientific">Nocardiopsis sediminis</name>
    <dbReference type="NCBI Taxonomy" id="1778267"/>
    <lineage>
        <taxon>Bacteria</taxon>
        <taxon>Bacillati</taxon>
        <taxon>Actinomycetota</taxon>
        <taxon>Actinomycetes</taxon>
        <taxon>Streptosporangiales</taxon>
        <taxon>Nocardiopsidaceae</taxon>
        <taxon>Nocardiopsis</taxon>
    </lineage>
</organism>
<evidence type="ECO:0000313" key="7">
    <source>
        <dbReference type="EMBL" id="MFC3999857.1"/>
    </source>
</evidence>
<dbReference type="Pfam" id="PF12802">
    <property type="entry name" value="MarR_2"/>
    <property type="match status" value="1"/>
</dbReference>
<accession>A0ABV8FVC1</accession>
<dbReference type="SUPFAM" id="SSF55729">
    <property type="entry name" value="Acyl-CoA N-acyltransferases (Nat)"/>
    <property type="match status" value="1"/>
</dbReference>
<dbReference type="InterPro" id="IPR016181">
    <property type="entry name" value="Acyl_CoA_acyltransferase"/>
</dbReference>
<evidence type="ECO:0000256" key="1">
    <source>
        <dbReference type="ARBA" id="ARBA00022679"/>
    </source>
</evidence>
<proteinExistence type="predicted"/>
<dbReference type="InterPro" id="IPR036388">
    <property type="entry name" value="WH-like_DNA-bd_sf"/>
</dbReference>
<dbReference type="Proteomes" id="UP001595847">
    <property type="component" value="Unassembled WGS sequence"/>
</dbReference>
<dbReference type="CDD" id="cd04301">
    <property type="entry name" value="NAT_SF"/>
    <property type="match status" value="1"/>
</dbReference>
<dbReference type="PANTHER" id="PTHR13947:SF37">
    <property type="entry name" value="LD18367P"/>
    <property type="match status" value="1"/>
</dbReference>
<dbReference type="EMBL" id="JBHSBH010000020">
    <property type="protein sequence ID" value="MFC3999857.1"/>
    <property type="molecule type" value="Genomic_DNA"/>
</dbReference>
<comment type="caution">
    <text evidence="7">The sequence shown here is derived from an EMBL/GenBank/DDBJ whole genome shotgun (WGS) entry which is preliminary data.</text>
</comment>
<keyword evidence="4" id="KW-0804">Transcription</keyword>
<dbReference type="PRINTS" id="PR00598">
    <property type="entry name" value="HTHMARR"/>
</dbReference>